<evidence type="ECO:0000313" key="8">
    <source>
        <dbReference type="EMBL" id="KAH0451889.1"/>
    </source>
</evidence>
<dbReference type="InterPro" id="IPR010987">
    <property type="entry name" value="Glutathione-S-Trfase_C-like"/>
</dbReference>
<dbReference type="PROSITE" id="PS50405">
    <property type="entry name" value="GST_CTER"/>
    <property type="match status" value="1"/>
</dbReference>
<dbReference type="AlphaFoldDB" id="A0AAV7FQI5"/>
<evidence type="ECO:0000313" key="9">
    <source>
        <dbReference type="Proteomes" id="UP000775213"/>
    </source>
</evidence>
<evidence type="ECO:0000256" key="2">
    <source>
        <dbReference type="ARBA" id="ARBA00022679"/>
    </source>
</evidence>
<dbReference type="InterPro" id="IPR004046">
    <property type="entry name" value="GST_C"/>
</dbReference>
<accession>A0AAV7FQI5</accession>
<organism evidence="8 9">
    <name type="scientific">Dendrobium chrysotoxum</name>
    <name type="common">Orchid</name>
    <dbReference type="NCBI Taxonomy" id="161865"/>
    <lineage>
        <taxon>Eukaryota</taxon>
        <taxon>Viridiplantae</taxon>
        <taxon>Streptophyta</taxon>
        <taxon>Embryophyta</taxon>
        <taxon>Tracheophyta</taxon>
        <taxon>Spermatophyta</taxon>
        <taxon>Magnoliopsida</taxon>
        <taxon>Liliopsida</taxon>
        <taxon>Asparagales</taxon>
        <taxon>Orchidaceae</taxon>
        <taxon>Epidendroideae</taxon>
        <taxon>Malaxideae</taxon>
        <taxon>Dendrobiinae</taxon>
        <taxon>Dendrobium</taxon>
    </lineage>
</organism>
<feature type="signal peptide" evidence="5">
    <location>
        <begin position="1"/>
        <end position="22"/>
    </location>
</feature>
<dbReference type="InterPro" id="IPR004045">
    <property type="entry name" value="Glutathione_S-Trfase_N"/>
</dbReference>
<dbReference type="PANTHER" id="PTHR11260">
    <property type="entry name" value="GLUTATHIONE S-TRANSFERASE, GST, SUPERFAMILY, GST DOMAIN CONTAINING"/>
    <property type="match status" value="1"/>
</dbReference>
<comment type="similarity">
    <text evidence="4">Belongs to the GST superfamily.</text>
</comment>
<keyword evidence="2" id="KW-0808">Transferase</keyword>
<evidence type="ECO:0000256" key="1">
    <source>
        <dbReference type="ARBA" id="ARBA00012452"/>
    </source>
</evidence>
<evidence type="ECO:0000259" key="6">
    <source>
        <dbReference type="PROSITE" id="PS50404"/>
    </source>
</evidence>
<feature type="domain" description="GST C-terminal" evidence="7">
    <location>
        <begin position="30"/>
        <end position="175"/>
    </location>
</feature>
<name>A0AAV7FQI5_DENCH</name>
<dbReference type="EMBL" id="JAGFBR010000017">
    <property type="protein sequence ID" value="KAH0451889.1"/>
    <property type="molecule type" value="Genomic_DNA"/>
</dbReference>
<dbReference type="CDD" id="cd03185">
    <property type="entry name" value="GST_C_Tau"/>
    <property type="match status" value="1"/>
</dbReference>
<dbReference type="GO" id="GO:0005737">
    <property type="term" value="C:cytoplasm"/>
    <property type="evidence" value="ECO:0007669"/>
    <property type="project" value="TreeGrafter"/>
</dbReference>
<reference evidence="8 9" key="1">
    <citation type="journal article" date="2021" name="Hortic Res">
        <title>Chromosome-scale assembly of the Dendrobium chrysotoxum genome enhances the understanding of orchid evolution.</title>
        <authorList>
            <person name="Zhang Y."/>
            <person name="Zhang G.Q."/>
            <person name="Zhang D."/>
            <person name="Liu X.D."/>
            <person name="Xu X.Y."/>
            <person name="Sun W.H."/>
            <person name="Yu X."/>
            <person name="Zhu X."/>
            <person name="Wang Z.W."/>
            <person name="Zhao X."/>
            <person name="Zhong W.Y."/>
            <person name="Chen H."/>
            <person name="Yin W.L."/>
            <person name="Huang T."/>
            <person name="Niu S.C."/>
            <person name="Liu Z.J."/>
        </authorList>
    </citation>
    <scope>NUCLEOTIDE SEQUENCE [LARGE SCALE GENOMIC DNA]</scope>
    <source>
        <strain evidence="8">Lindl</strain>
    </source>
</reference>
<protein>
    <recommendedName>
        <fullName evidence="1">glutathione transferase</fullName>
        <ecNumber evidence="1">2.5.1.18</ecNumber>
    </recommendedName>
</protein>
<dbReference type="EC" id="2.5.1.18" evidence="1"/>
<dbReference type="PROSITE" id="PS50404">
    <property type="entry name" value="GST_NTER"/>
    <property type="match status" value="1"/>
</dbReference>
<dbReference type="PANTHER" id="PTHR11260:SF781">
    <property type="entry name" value="GLUTATHIONE S-TRANSFERASE U19"/>
    <property type="match status" value="1"/>
</dbReference>
<sequence>MVLGFPLVALIMKSILIGLVHKKIPVLIHDGKSICQSLIIVEYIDKVFPDKSNILPSDPYARSHARFNKKVYDYGSKLLKLKGKALEEVNKELIWIFKTIKTELDKKKHFGDDAFALVDIAFAPFTSWFYTFEAFGGFSVKRECPKLAACGKRIMEWESVAKSLHEPTDHKKIKL</sequence>
<dbReference type="Proteomes" id="UP000775213">
    <property type="component" value="Unassembled WGS sequence"/>
</dbReference>
<dbReference type="InterPro" id="IPR036282">
    <property type="entry name" value="Glutathione-S-Trfase_C_sf"/>
</dbReference>
<evidence type="ECO:0000256" key="3">
    <source>
        <dbReference type="ARBA" id="ARBA00047960"/>
    </source>
</evidence>
<dbReference type="Gene3D" id="1.20.1050.10">
    <property type="match status" value="1"/>
</dbReference>
<proteinExistence type="inferred from homology"/>
<gene>
    <name evidence="8" type="ORF">IEQ34_019188</name>
</gene>
<dbReference type="SUPFAM" id="SSF47616">
    <property type="entry name" value="GST C-terminal domain-like"/>
    <property type="match status" value="1"/>
</dbReference>
<dbReference type="Gene3D" id="3.40.30.10">
    <property type="entry name" value="Glutaredoxin"/>
    <property type="match status" value="1"/>
</dbReference>
<dbReference type="SUPFAM" id="SSF52833">
    <property type="entry name" value="Thioredoxin-like"/>
    <property type="match status" value="1"/>
</dbReference>
<comment type="caution">
    <text evidence="8">The sequence shown here is derived from an EMBL/GenBank/DDBJ whole genome shotgun (WGS) entry which is preliminary data.</text>
</comment>
<keyword evidence="5" id="KW-0732">Signal</keyword>
<dbReference type="InterPro" id="IPR045073">
    <property type="entry name" value="Omega/Tau-like"/>
</dbReference>
<feature type="chain" id="PRO_5043809621" description="glutathione transferase" evidence="5">
    <location>
        <begin position="23"/>
        <end position="175"/>
    </location>
</feature>
<evidence type="ECO:0000256" key="4">
    <source>
        <dbReference type="RuleBase" id="RU003494"/>
    </source>
</evidence>
<dbReference type="GO" id="GO:0006749">
    <property type="term" value="P:glutathione metabolic process"/>
    <property type="evidence" value="ECO:0007669"/>
    <property type="project" value="InterPro"/>
</dbReference>
<dbReference type="GO" id="GO:0004364">
    <property type="term" value="F:glutathione transferase activity"/>
    <property type="evidence" value="ECO:0007669"/>
    <property type="project" value="UniProtKB-EC"/>
</dbReference>
<dbReference type="Pfam" id="PF00043">
    <property type="entry name" value="GST_C"/>
    <property type="match status" value="1"/>
</dbReference>
<evidence type="ECO:0000259" key="7">
    <source>
        <dbReference type="PROSITE" id="PS50405"/>
    </source>
</evidence>
<dbReference type="Pfam" id="PF02798">
    <property type="entry name" value="GST_N"/>
    <property type="match status" value="1"/>
</dbReference>
<feature type="domain" description="GST N-terminal" evidence="6">
    <location>
        <begin position="1"/>
        <end position="52"/>
    </location>
</feature>
<keyword evidence="9" id="KW-1185">Reference proteome</keyword>
<comment type="catalytic activity">
    <reaction evidence="3">
        <text>RX + glutathione = an S-substituted glutathione + a halide anion + H(+)</text>
        <dbReference type="Rhea" id="RHEA:16437"/>
        <dbReference type="ChEBI" id="CHEBI:15378"/>
        <dbReference type="ChEBI" id="CHEBI:16042"/>
        <dbReference type="ChEBI" id="CHEBI:17792"/>
        <dbReference type="ChEBI" id="CHEBI:57925"/>
        <dbReference type="ChEBI" id="CHEBI:90779"/>
        <dbReference type="EC" id="2.5.1.18"/>
    </reaction>
</comment>
<dbReference type="InterPro" id="IPR045074">
    <property type="entry name" value="GST_C_Tau"/>
</dbReference>
<evidence type="ECO:0000256" key="5">
    <source>
        <dbReference type="SAM" id="SignalP"/>
    </source>
</evidence>
<dbReference type="InterPro" id="IPR036249">
    <property type="entry name" value="Thioredoxin-like_sf"/>
</dbReference>